<keyword evidence="3" id="KW-1185">Reference proteome</keyword>
<feature type="region of interest" description="Disordered" evidence="1">
    <location>
        <begin position="91"/>
        <end position="114"/>
    </location>
</feature>
<comment type="caution">
    <text evidence="2">The sequence shown here is derived from an EMBL/GenBank/DDBJ whole genome shotgun (WGS) entry which is preliminary data.</text>
</comment>
<dbReference type="Proteomes" id="UP001148838">
    <property type="component" value="Unassembled WGS sequence"/>
</dbReference>
<accession>A0ABQ8SP02</accession>
<gene>
    <name evidence="2" type="ORF">ANN_23741</name>
</gene>
<name>A0ABQ8SP02_PERAM</name>
<evidence type="ECO:0000313" key="3">
    <source>
        <dbReference type="Proteomes" id="UP001148838"/>
    </source>
</evidence>
<organism evidence="2 3">
    <name type="scientific">Periplaneta americana</name>
    <name type="common">American cockroach</name>
    <name type="synonym">Blatta americana</name>
    <dbReference type="NCBI Taxonomy" id="6978"/>
    <lineage>
        <taxon>Eukaryota</taxon>
        <taxon>Metazoa</taxon>
        <taxon>Ecdysozoa</taxon>
        <taxon>Arthropoda</taxon>
        <taxon>Hexapoda</taxon>
        <taxon>Insecta</taxon>
        <taxon>Pterygota</taxon>
        <taxon>Neoptera</taxon>
        <taxon>Polyneoptera</taxon>
        <taxon>Dictyoptera</taxon>
        <taxon>Blattodea</taxon>
        <taxon>Blattoidea</taxon>
        <taxon>Blattidae</taxon>
        <taxon>Blattinae</taxon>
        <taxon>Periplaneta</taxon>
    </lineage>
</organism>
<reference evidence="2 3" key="1">
    <citation type="journal article" date="2022" name="Allergy">
        <title>Genome assembly and annotation of Periplaneta americana reveal a comprehensive cockroach allergen profile.</title>
        <authorList>
            <person name="Wang L."/>
            <person name="Xiong Q."/>
            <person name="Saelim N."/>
            <person name="Wang L."/>
            <person name="Nong W."/>
            <person name="Wan A.T."/>
            <person name="Shi M."/>
            <person name="Liu X."/>
            <person name="Cao Q."/>
            <person name="Hui J.H.L."/>
            <person name="Sookrung N."/>
            <person name="Leung T.F."/>
            <person name="Tungtrongchitr A."/>
            <person name="Tsui S.K.W."/>
        </authorList>
    </citation>
    <scope>NUCLEOTIDE SEQUENCE [LARGE SCALE GENOMIC DNA]</scope>
    <source>
        <strain evidence="2">PWHHKU_190912</strain>
    </source>
</reference>
<protein>
    <submittedName>
        <fullName evidence="2">Uncharacterized protein</fullName>
    </submittedName>
</protein>
<evidence type="ECO:0000256" key="1">
    <source>
        <dbReference type="SAM" id="MobiDB-lite"/>
    </source>
</evidence>
<dbReference type="EMBL" id="JAJSOF020000025">
    <property type="protein sequence ID" value="KAJ4435165.1"/>
    <property type="molecule type" value="Genomic_DNA"/>
</dbReference>
<evidence type="ECO:0000313" key="2">
    <source>
        <dbReference type="EMBL" id="KAJ4435165.1"/>
    </source>
</evidence>
<proteinExistence type="predicted"/>
<sequence>MDLREVGYDDRDWINLAQDRERWRAYWTLRRSEEKRIQEFEMWTCRRMERVKWTDSIRNEAVLKREGEKRMILTDQEDKKELVGSLAEKKLPSEGFTGRNGEREKSSGHKNVRW</sequence>